<dbReference type="GO" id="GO:0006506">
    <property type="term" value="P:GPI anchor biosynthetic process"/>
    <property type="evidence" value="ECO:0007669"/>
    <property type="project" value="InterPro"/>
</dbReference>
<dbReference type="SUPFAM" id="SSF56300">
    <property type="entry name" value="Metallo-dependent phosphatases"/>
    <property type="match status" value="1"/>
</dbReference>
<sequence length="161" mass="18802">MFITKRNILFFLIILGTTYYAEWLYPQTAINQCKWPSDNDGTTVALIADPQLVDDNTYPGRNRIASYFTRVITDRFMARNYRMLRHTLKPEYVIFLGDLFDGGREWTDAVWKKEYDRMVKIFPRKEPLNPLMAIPGNHDVGSGETIVPGAFRRFKKHFGEA</sequence>
<keyword evidence="2 5" id="KW-0812">Transmembrane</keyword>
<dbReference type="EMBL" id="JRES01000551">
    <property type="protein sequence ID" value="KNC30270.1"/>
    <property type="molecule type" value="Genomic_DNA"/>
</dbReference>
<dbReference type="GO" id="GO:0005783">
    <property type="term" value="C:endoplasmic reticulum"/>
    <property type="evidence" value="ECO:0007669"/>
    <property type="project" value="TreeGrafter"/>
</dbReference>
<gene>
    <name evidence="7" type="ORF">FF38_09740</name>
</gene>
<dbReference type="Pfam" id="PF00149">
    <property type="entry name" value="Metallophos"/>
    <property type="match status" value="1"/>
</dbReference>
<name>A0A0L0CDD0_LUCCU</name>
<evidence type="ECO:0000313" key="8">
    <source>
        <dbReference type="Proteomes" id="UP000037069"/>
    </source>
</evidence>
<dbReference type="AlphaFoldDB" id="A0A0L0CDD0"/>
<dbReference type="InterPro" id="IPR029052">
    <property type="entry name" value="Metallo-depent_PP-like"/>
</dbReference>
<comment type="subcellular location">
    <subcellularLocation>
        <location evidence="1">Membrane</location>
        <topology evidence="1">Multi-pass membrane protein</topology>
    </subcellularLocation>
</comment>
<evidence type="ECO:0000256" key="5">
    <source>
        <dbReference type="SAM" id="Phobius"/>
    </source>
</evidence>
<keyword evidence="3 5" id="KW-1133">Transmembrane helix</keyword>
<comment type="caution">
    <text evidence="7">The sequence shown here is derived from an EMBL/GenBank/DDBJ whole genome shotgun (WGS) entry which is preliminary data.</text>
</comment>
<feature type="non-terminal residue" evidence="7">
    <location>
        <position position="161"/>
    </location>
</feature>
<dbReference type="Proteomes" id="UP000037069">
    <property type="component" value="Unassembled WGS sequence"/>
</dbReference>
<dbReference type="PANTHER" id="PTHR13315">
    <property type="entry name" value="METALLO PHOSPHOESTERASE RELATED"/>
    <property type="match status" value="1"/>
</dbReference>
<dbReference type="STRING" id="7375.A0A0L0CDD0"/>
<dbReference type="Gene3D" id="3.60.21.10">
    <property type="match status" value="1"/>
</dbReference>
<dbReference type="InterPro" id="IPR033308">
    <property type="entry name" value="PGAP5/Cdc1/Ted1"/>
</dbReference>
<organism evidence="7 8">
    <name type="scientific">Lucilia cuprina</name>
    <name type="common">Green bottle fly</name>
    <name type="synonym">Australian sheep blowfly</name>
    <dbReference type="NCBI Taxonomy" id="7375"/>
    <lineage>
        <taxon>Eukaryota</taxon>
        <taxon>Metazoa</taxon>
        <taxon>Ecdysozoa</taxon>
        <taxon>Arthropoda</taxon>
        <taxon>Hexapoda</taxon>
        <taxon>Insecta</taxon>
        <taxon>Pterygota</taxon>
        <taxon>Neoptera</taxon>
        <taxon>Endopterygota</taxon>
        <taxon>Diptera</taxon>
        <taxon>Brachycera</taxon>
        <taxon>Muscomorpha</taxon>
        <taxon>Oestroidea</taxon>
        <taxon>Calliphoridae</taxon>
        <taxon>Luciliinae</taxon>
        <taxon>Lucilia</taxon>
    </lineage>
</organism>
<proteinExistence type="predicted"/>
<evidence type="ECO:0000256" key="4">
    <source>
        <dbReference type="ARBA" id="ARBA00023136"/>
    </source>
</evidence>
<dbReference type="GO" id="GO:0016020">
    <property type="term" value="C:membrane"/>
    <property type="evidence" value="ECO:0007669"/>
    <property type="project" value="UniProtKB-SubCell"/>
</dbReference>
<dbReference type="InterPro" id="IPR004843">
    <property type="entry name" value="Calcineurin-like_PHP"/>
</dbReference>
<feature type="transmembrane region" description="Helical" evidence="5">
    <location>
        <begin position="7"/>
        <end position="25"/>
    </location>
</feature>
<evidence type="ECO:0000256" key="3">
    <source>
        <dbReference type="ARBA" id="ARBA00022989"/>
    </source>
</evidence>
<evidence type="ECO:0000313" key="7">
    <source>
        <dbReference type="EMBL" id="KNC30270.1"/>
    </source>
</evidence>
<accession>A0A0L0CDD0</accession>
<dbReference type="GO" id="GO:0016787">
    <property type="term" value="F:hydrolase activity"/>
    <property type="evidence" value="ECO:0007669"/>
    <property type="project" value="InterPro"/>
</dbReference>
<keyword evidence="8" id="KW-1185">Reference proteome</keyword>
<evidence type="ECO:0000256" key="1">
    <source>
        <dbReference type="ARBA" id="ARBA00004141"/>
    </source>
</evidence>
<feature type="domain" description="Calcineurin-like phosphoesterase" evidence="6">
    <location>
        <begin position="44"/>
        <end position="145"/>
    </location>
</feature>
<dbReference type="PANTHER" id="PTHR13315:SF4">
    <property type="entry name" value="METALLOPHOSPHOESTERASE, ISOFORM E"/>
    <property type="match status" value="1"/>
</dbReference>
<reference evidence="7 8" key="1">
    <citation type="journal article" date="2015" name="Nat. Commun.">
        <title>Lucilia cuprina genome unlocks parasitic fly biology to underpin future interventions.</title>
        <authorList>
            <person name="Anstead C.A."/>
            <person name="Korhonen P.K."/>
            <person name="Young N.D."/>
            <person name="Hall R.S."/>
            <person name="Jex A.R."/>
            <person name="Murali S.C."/>
            <person name="Hughes D.S."/>
            <person name="Lee S.F."/>
            <person name="Perry T."/>
            <person name="Stroehlein A.J."/>
            <person name="Ansell B.R."/>
            <person name="Breugelmans B."/>
            <person name="Hofmann A."/>
            <person name="Qu J."/>
            <person name="Dugan S."/>
            <person name="Lee S.L."/>
            <person name="Chao H."/>
            <person name="Dinh H."/>
            <person name="Han Y."/>
            <person name="Doddapaneni H.V."/>
            <person name="Worley K.C."/>
            <person name="Muzny D.M."/>
            <person name="Ioannidis P."/>
            <person name="Waterhouse R.M."/>
            <person name="Zdobnov E.M."/>
            <person name="James P.J."/>
            <person name="Bagnall N.H."/>
            <person name="Kotze A.C."/>
            <person name="Gibbs R.A."/>
            <person name="Richards S."/>
            <person name="Batterham P."/>
            <person name="Gasser R.B."/>
        </authorList>
    </citation>
    <scope>NUCLEOTIDE SEQUENCE [LARGE SCALE GENOMIC DNA]</scope>
    <source>
        <strain evidence="7 8">LS</strain>
        <tissue evidence="7">Full body</tissue>
    </source>
</reference>
<evidence type="ECO:0000256" key="2">
    <source>
        <dbReference type="ARBA" id="ARBA00022692"/>
    </source>
</evidence>
<evidence type="ECO:0000259" key="6">
    <source>
        <dbReference type="Pfam" id="PF00149"/>
    </source>
</evidence>
<protein>
    <recommendedName>
        <fullName evidence="6">Calcineurin-like phosphoesterase domain-containing protein</fullName>
    </recommendedName>
</protein>
<keyword evidence="4 5" id="KW-0472">Membrane</keyword>